<reference evidence="4" key="1">
    <citation type="journal article" date="2019" name="Int. J. Syst. Evol. Microbiol.">
        <title>The Global Catalogue of Microorganisms (GCM) 10K type strain sequencing project: providing services to taxonomists for standard genome sequencing and annotation.</title>
        <authorList>
            <consortium name="The Broad Institute Genomics Platform"/>
            <consortium name="The Broad Institute Genome Sequencing Center for Infectious Disease"/>
            <person name="Wu L."/>
            <person name="Ma J."/>
        </authorList>
    </citation>
    <scope>NUCLEOTIDE SEQUENCE [LARGE SCALE GENOMIC DNA]</scope>
    <source>
        <strain evidence="4">JCM 17986</strain>
    </source>
</reference>
<accession>A0ABP9I2H7</accession>
<comment type="caution">
    <text evidence="3">The sequence shown here is derived from an EMBL/GenBank/DDBJ whole genome shotgun (WGS) entry which is preliminary data.</text>
</comment>
<dbReference type="SMART" id="SM00829">
    <property type="entry name" value="PKS_ER"/>
    <property type="match status" value="1"/>
</dbReference>
<proteinExistence type="predicted"/>
<evidence type="ECO:0000256" key="1">
    <source>
        <dbReference type="SAM" id="MobiDB-lite"/>
    </source>
</evidence>
<dbReference type="SUPFAM" id="SSF51735">
    <property type="entry name" value="NAD(P)-binding Rossmann-fold domains"/>
    <property type="match status" value="1"/>
</dbReference>
<dbReference type="Proteomes" id="UP001500466">
    <property type="component" value="Unassembled WGS sequence"/>
</dbReference>
<feature type="domain" description="Enoyl reductase (ER)" evidence="2">
    <location>
        <begin position="9"/>
        <end position="331"/>
    </location>
</feature>
<keyword evidence="4" id="KW-1185">Reference proteome</keyword>
<dbReference type="InterPro" id="IPR013154">
    <property type="entry name" value="ADH-like_N"/>
</dbReference>
<gene>
    <name evidence="3" type="ORF">GCM10023205_64530</name>
</gene>
<dbReference type="Pfam" id="PF00107">
    <property type="entry name" value="ADH_zinc_N"/>
    <property type="match status" value="1"/>
</dbReference>
<evidence type="ECO:0000313" key="4">
    <source>
        <dbReference type="Proteomes" id="UP001500466"/>
    </source>
</evidence>
<dbReference type="InterPro" id="IPR020843">
    <property type="entry name" value="ER"/>
</dbReference>
<dbReference type="EMBL" id="BAABHS010000029">
    <property type="protein sequence ID" value="GAA4985296.1"/>
    <property type="molecule type" value="Genomic_DNA"/>
</dbReference>
<protein>
    <submittedName>
        <fullName evidence="3">NAD(P)-dependent alcohol dehydrogenase</fullName>
    </submittedName>
</protein>
<organism evidence="3 4">
    <name type="scientific">Yinghuangia aomiensis</name>
    <dbReference type="NCBI Taxonomy" id="676205"/>
    <lineage>
        <taxon>Bacteria</taxon>
        <taxon>Bacillati</taxon>
        <taxon>Actinomycetota</taxon>
        <taxon>Actinomycetes</taxon>
        <taxon>Kitasatosporales</taxon>
        <taxon>Streptomycetaceae</taxon>
        <taxon>Yinghuangia</taxon>
    </lineage>
</organism>
<dbReference type="Pfam" id="PF08240">
    <property type="entry name" value="ADH_N"/>
    <property type="match status" value="1"/>
</dbReference>
<dbReference type="SUPFAM" id="SSF50129">
    <property type="entry name" value="GroES-like"/>
    <property type="match status" value="1"/>
</dbReference>
<dbReference type="PANTHER" id="PTHR45033">
    <property type="match status" value="1"/>
</dbReference>
<dbReference type="InterPro" id="IPR011032">
    <property type="entry name" value="GroES-like_sf"/>
</dbReference>
<dbReference type="InterPro" id="IPR013149">
    <property type="entry name" value="ADH-like_C"/>
</dbReference>
<dbReference type="CDD" id="cd08276">
    <property type="entry name" value="MDR7"/>
    <property type="match status" value="1"/>
</dbReference>
<sequence length="358" mass="36796">MRSYHLVPDTAAGMVVRRRPVPVPGAGEVLVRMRAASLGFRDVLVGEGDYPLPVSPGVVAGCEGAGDVVDVGAGAARFKPGDRVALTVFPDWLDGPFDVEHAAQLGTTRDGTLTEYAVVPESALVPVPDHLSHAEAAALPLTAVTAWNALTGGRRVLPGETVVATGTGGVALAVVQLAALAGAHVVVTTGDPGKAERLRALGAHAVVDRRGDWPAEVRTLTAGRGAALVVDVAGALGESVRAAAIGGEVAYVGYRVADAPTGPPVDVRALFDAGVRIRPLAVGSRAQFLELTRALAVHGVHPVLDREFAFDEAAEAYARHRSGQAFGKVVVTFPTGDRPASASDAEFPGNLSRELAGH</sequence>
<dbReference type="Gene3D" id="3.40.50.720">
    <property type="entry name" value="NAD(P)-binding Rossmann-like Domain"/>
    <property type="match status" value="1"/>
</dbReference>
<dbReference type="Gene3D" id="3.90.180.10">
    <property type="entry name" value="Medium-chain alcohol dehydrogenases, catalytic domain"/>
    <property type="match status" value="1"/>
</dbReference>
<feature type="region of interest" description="Disordered" evidence="1">
    <location>
        <begin position="339"/>
        <end position="358"/>
    </location>
</feature>
<dbReference type="RefSeq" id="WP_345679300.1">
    <property type="nucleotide sequence ID" value="NZ_BAABHS010000029.1"/>
</dbReference>
<dbReference type="InterPro" id="IPR052711">
    <property type="entry name" value="Zinc_ADH-like"/>
</dbReference>
<dbReference type="InterPro" id="IPR036291">
    <property type="entry name" value="NAD(P)-bd_dom_sf"/>
</dbReference>
<dbReference type="PANTHER" id="PTHR45033:SF2">
    <property type="entry name" value="ZINC-TYPE ALCOHOL DEHYDROGENASE-LIKE PROTEIN C1773.06C"/>
    <property type="match status" value="1"/>
</dbReference>
<evidence type="ECO:0000259" key="2">
    <source>
        <dbReference type="SMART" id="SM00829"/>
    </source>
</evidence>
<name>A0ABP9I2H7_9ACTN</name>
<evidence type="ECO:0000313" key="3">
    <source>
        <dbReference type="EMBL" id="GAA4985296.1"/>
    </source>
</evidence>